<dbReference type="Proteomes" id="UP000265520">
    <property type="component" value="Unassembled WGS sequence"/>
</dbReference>
<dbReference type="EMBL" id="LXQA011378802">
    <property type="protein sequence ID" value="MCI95184.1"/>
    <property type="molecule type" value="Genomic_DNA"/>
</dbReference>
<evidence type="ECO:0008006" key="3">
    <source>
        <dbReference type="Google" id="ProtNLM"/>
    </source>
</evidence>
<protein>
    <recommendedName>
        <fullName evidence="3">RNA-directed DNA polymerase (Reverse transcriptase)</fullName>
    </recommendedName>
</protein>
<feature type="non-terminal residue" evidence="1">
    <location>
        <position position="38"/>
    </location>
</feature>
<keyword evidence="2" id="KW-1185">Reference proteome</keyword>
<sequence>MKVLLPKCISQEQSAFVENRSILDNVMVASEIPTPYEV</sequence>
<reference evidence="1 2" key="1">
    <citation type="journal article" date="2018" name="Front. Plant Sci.">
        <title>Red Clover (Trifolium pratense) and Zigzag Clover (T. medium) - A Picture of Genomic Similarities and Differences.</title>
        <authorList>
            <person name="Dluhosova J."/>
            <person name="Istvanek J."/>
            <person name="Nedelnik J."/>
            <person name="Repkova J."/>
        </authorList>
    </citation>
    <scope>NUCLEOTIDE SEQUENCE [LARGE SCALE GENOMIC DNA]</scope>
    <source>
        <strain evidence="2">cv. 10/8</strain>
        <tissue evidence="1">Leaf</tissue>
    </source>
</reference>
<name>A0A392W3E1_9FABA</name>
<evidence type="ECO:0000313" key="1">
    <source>
        <dbReference type="EMBL" id="MCI95184.1"/>
    </source>
</evidence>
<proteinExistence type="predicted"/>
<dbReference type="AlphaFoldDB" id="A0A392W3E1"/>
<comment type="caution">
    <text evidence="1">The sequence shown here is derived from an EMBL/GenBank/DDBJ whole genome shotgun (WGS) entry which is preliminary data.</text>
</comment>
<organism evidence="1 2">
    <name type="scientific">Trifolium medium</name>
    <dbReference type="NCBI Taxonomy" id="97028"/>
    <lineage>
        <taxon>Eukaryota</taxon>
        <taxon>Viridiplantae</taxon>
        <taxon>Streptophyta</taxon>
        <taxon>Embryophyta</taxon>
        <taxon>Tracheophyta</taxon>
        <taxon>Spermatophyta</taxon>
        <taxon>Magnoliopsida</taxon>
        <taxon>eudicotyledons</taxon>
        <taxon>Gunneridae</taxon>
        <taxon>Pentapetalae</taxon>
        <taxon>rosids</taxon>
        <taxon>fabids</taxon>
        <taxon>Fabales</taxon>
        <taxon>Fabaceae</taxon>
        <taxon>Papilionoideae</taxon>
        <taxon>50 kb inversion clade</taxon>
        <taxon>NPAAA clade</taxon>
        <taxon>Hologalegina</taxon>
        <taxon>IRL clade</taxon>
        <taxon>Trifolieae</taxon>
        <taxon>Trifolium</taxon>
    </lineage>
</organism>
<accession>A0A392W3E1</accession>
<evidence type="ECO:0000313" key="2">
    <source>
        <dbReference type="Proteomes" id="UP000265520"/>
    </source>
</evidence>